<dbReference type="AlphaFoldDB" id="A0AAN6Y4G1"/>
<reference evidence="7" key="1">
    <citation type="journal article" date="2023" name="Mol. Phylogenet. Evol.">
        <title>Genome-scale phylogeny and comparative genomics of the fungal order Sordariales.</title>
        <authorList>
            <person name="Hensen N."/>
            <person name="Bonometti L."/>
            <person name="Westerberg I."/>
            <person name="Brannstrom I.O."/>
            <person name="Guillou S."/>
            <person name="Cros-Aarteil S."/>
            <person name="Calhoun S."/>
            <person name="Haridas S."/>
            <person name="Kuo A."/>
            <person name="Mondo S."/>
            <person name="Pangilinan J."/>
            <person name="Riley R."/>
            <person name="LaButti K."/>
            <person name="Andreopoulos B."/>
            <person name="Lipzen A."/>
            <person name="Chen C."/>
            <person name="Yan M."/>
            <person name="Daum C."/>
            <person name="Ng V."/>
            <person name="Clum A."/>
            <person name="Steindorff A."/>
            <person name="Ohm R.A."/>
            <person name="Martin F."/>
            <person name="Silar P."/>
            <person name="Natvig D.O."/>
            <person name="Lalanne C."/>
            <person name="Gautier V."/>
            <person name="Ament-Velasquez S.L."/>
            <person name="Kruys A."/>
            <person name="Hutchinson M.I."/>
            <person name="Powell A.J."/>
            <person name="Barry K."/>
            <person name="Miller A.N."/>
            <person name="Grigoriev I.V."/>
            <person name="Debuchy R."/>
            <person name="Gladieux P."/>
            <person name="Hiltunen Thoren M."/>
            <person name="Johannesson H."/>
        </authorList>
    </citation>
    <scope>NUCLEOTIDE SEQUENCE</scope>
    <source>
        <strain evidence="7">PSN293</strain>
    </source>
</reference>
<keyword evidence="2 3" id="KW-1015">Disulfide bond</keyword>
<dbReference type="PANTHER" id="PTHR47849:SF8">
    <property type="entry name" value="LECTIN"/>
    <property type="match status" value="1"/>
</dbReference>
<reference evidence="7" key="2">
    <citation type="submission" date="2023-05" db="EMBL/GenBank/DDBJ databases">
        <authorList>
            <consortium name="Lawrence Berkeley National Laboratory"/>
            <person name="Steindorff A."/>
            <person name="Hensen N."/>
            <person name="Bonometti L."/>
            <person name="Westerberg I."/>
            <person name="Brannstrom I.O."/>
            <person name="Guillou S."/>
            <person name="Cros-Aarteil S."/>
            <person name="Calhoun S."/>
            <person name="Haridas S."/>
            <person name="Kuo A."/>
            <person name="Mondo S."/>
            <person name="Pangilinan J."/>
            <person name="Riley R."/>
            <person name="Labutti K."/>
            <person name="Andreopoulos B."/>
            <person name="Lipzen A."/>
            <person name="Chen C."/>
            <person name="Yanf M."/>
            <person name="Daum C."/>
            <person name="Ng V."/>
            <person name="Clum A."/>
            <person name="Ohm R."/>
            <person name="Martin F."/>
            <person name="Silar P."/>
            <person name="Natvig D."/>
            <person name="Lalanne C."/>
            <person name="Gautier V."/>
            <person name="Ament-Velasquez S.L."/>
            <person name="Kruys A."/>
            <person name="Hutchinson M.I."/>
            <person name="Powell A.J."/>
            <person name="Barry K."/>
            <person name="Miller A.N."/>
            <person name="Grigoriev I.V."/>
            <person name="Debuchy R."/>
            <person name="Gladieux P."/>
            <person name="Thoren M.H."/>
            <person name="Johannesson H."/>
        </authorList>
    </citation>
    <scope>NUCLEOTIDE SEQUENCE</scope>
    <source>
        <strain evidence="7">PSN293</strain>
    </source>
</reference>
<feature type="domain" description="Chitin-binding type-1" evidence="6">
    <location>
        <begin position="204"/>
        <end position="249"/>
    </location>
</feature>
<name>A0AAN6Y4G1_9PEZI</name>
<proteinExistence type="predicted"/>
<dbReference type="PROSITE" id="PS50941">
    <property type="entry name" value="CHIT_BIND_I_2"/>
    <property type="match status" value="3"/>
</dbReference>
<comment type="caution">
    <text evidence="7">The sequence shown here is derived from an EMBL/GenBank/DDBJ whole genome shotgun (WGS) entry which is preliminary data.</text>
</comment>
<keyword evidence="8" id="KW-1185">Reference proteome</keyword>
<evidence type="ECO:0000256" key="1">
    <source>
        <dbReference type="ARBA" id="ARBA00022669"/>
    </source>
</evidence>
<dbReference type="InterPro" id="IPR001002">
    <property type="entry name" value="Chitin-bd_1"/>
</dbReference>
<dbReference type="EMBL" id="MU858135">
    <property type="protein sequence ID" value="KAK4212036.1"/>
    <property type="molecule type" value="Genomic_DNA"/>
</dbReference>
<dbReference type="InterPro" id="IPR036861">
    <property type="entry name" value="Endochitinase-like_sf"/>
</dbReference>
<gene>
    <name evidence="7" type="ORF">QBC37DRAFT_466559</name>
</gene>
<evidence type="ECO:0000313" key="7">
    <source>
        <dbReference type="EMBL" id="KAK4212036.1"/>
    </source>
</evidence>
<organism evidence="7 8">
    <name type="scientific">Rhypophila decipiens</name>
    <dbReference type="NCBI Taxonomy" id="261697"/>
    <lineage>
        <taxon>Eukaryota</taxon>
        <taxon>Fungi</taxon>
        <taxon>Dikarya</taxon>
        <taxon>Ascomycota</taxon>
        <taxon>Pezizomycotina</taxon>
        <taxon>Sordariomycetes</taxon>
        <taxon>Sordariomycetidae</taxon>
        <taxon>Sordariales</taxon>
        <taxon>Naviculisporaceae</taxon>
        <taxon>Rhypophila</taxon>
    </lineage>
</organism>
<feature type="disulfide bond" evidence="3">
    <location>
        <begin position="87"/>
        <end position="101"/>
    </location>
</feature>
<dbReference type="SMART" id="SM00270">
    <property type="entry name" value="ChtBD1"/>
    <property type="match status" value="3"/>
</dbReference>
<feature type="signal peptide" evidence="5">
    <location>
        <begin position="1"/>
        <end position="20"/>
    </location>
</feature>
<feature type="region of interest" description="Disordered" evidence="4">
    <location>
        <begin position="263"/>
        <end position="321"/>
    </location>
</feature>
<feature type="domain" description="Chitin-binding type-1" evidence="6">
    <location>
        <begin position="72"/>
        <end position="116"/>
    </location>
</feature>
<comment type="caution">
    <text evidence="3">Lacks conserved residue(s) required for the propagation of feature annotation.</text>
</comment>
<dbReference type="Proteomes" id="UP001301769">
    <property type="component" value="Unassembled WGS sequence"/>
</dbReference>
<dbReference type="Pfam" id="PF00187">
    <property type="entry name" value="Chitin_bind_1"/>
    <property type="match status" value="1"/>
</dbReference>
<feature type="disulfide bond" evidence="3">
    <location>
        <begin position="82"/>
        <end position="94"/>
    </location>
</feature>
<feature type="disulfide bond" evidence="3">
    <location>
        <begin position="345"/>
        <end position="359"/>
    </location>
</feature>
<dbReference type="Gene3D" id="3.30.60.10">
    <property type="entry name" value="Endochitinase-like"/>
    <property type="match status" value="3"/>
</dbReference>
<protein>
    <recommendedName>
        <fullName evidence="6">Chitin-binding type-1 domain-containing protein</fullName>
    </recommendedName>
</protein>
<feature type="disulfide bond" evidence="3">
    <location>
        <begin position="222"/>
        <end position="236"/>
    </location>
</feature>
<evidence type="ECO:0000256" key="2">
    <source>
        <dbReference type="ARBA" id="ARBA00023157"/>
    </source>
</evidence>
<dbReference type="CDD" id="cd00035">
    <property type="entry name" value="ChtBD1"/>
    <property type="match status" value="1"/>
</dbReference>
<feature type="domain" description="Chitin-binding type-1" evidence="6">
    <location>
        <begin position="328"/>
        <end position="374"/>
    </location>
</feature>
<accession>A0AAN6Y4G1</accession>
<evidence type="ECO:0000256" key="5">
    <source>
        <dbReference type="SAM" id="SignalP"/>
    </source>
</evidence>
<keyword evidence="5" id="KW-0732">Signal</keyword>
<sequence length="376" mass="38259">MRCAYISVAAAALCLDGVLAIGSLHRGYQRNYRNTGRAVLTGASEHHKVNRTGVSGKDHGHAYHKLDMRQAGGRCGSQYGRCPDDLCCSDYGYCGDSVDHCAPLFDCQPQFGVCGWPRAPPPPIVTTTSTTSTTSSTTSTTSTTSSTSTTPTSTSTSTTSTTSSTSTTPTSTSTTSSTSSTSSVSGSPSTPTGTAPGGLVITTDGRCGNGTSCIGNSNYGPCCSQFEWCGSSLDFCGAGCQSQFGACLGIPGQPPVSASNVTTIPGPTSTSTSTRTSSSSTSTSTSAPPVIITTSTTSTSSTRTTSTTSSAPPTPTVVIPPGFRTSTDGTCGPGITCLGSTYGRCCSQFGWCGDGDQFCPYIVGCQSEYGYCDPRP</sequence>
<evidence type="ECO:0000313" key="8">
    <source>
        <dbReference type="Proteomes" id="UP001301769"/>
    </source>
</evidence>
<feature type="disulfide bond" evidence="3">
    <location>
        <begin position="331"/>
        <end position="346"/>
    </location>
</feature>
<evidence type="ECO:0000256" key="4">
    <source>
        <dbReference type="SAM" id="MobiDB-lite"/>
    </source>
</evidence>
<keyword evidence="1 3" id="KW-0147">Chitin-binding</keyword>
<evidence type="ECO:0000259" key="6">
    <source>
        <dbReference type="PROSITE" id="PS50941"/>
    </source>
</evidence>
<feature type="compositionally biased region" description="Low complexity" evidence="4">
    <location>
        <begin position="125"/>
        <end position="194"/>
    </location>
</feature>
<dbReference type="GO" id="GO:0008061">
    <property type="term" value="F:chitin binding"/>
    <property type="evidence" value="ECO:0007669"/>
    <property type="project" value="UniProtKB-UniRule"/>
</dbReference>
<dbReference type="PANTHER" id="PTHR47849">
    <property type="entry name" value="CHITIN-BINDING LECTIN 1"/>
    <property type="match status" value="1"/>
</dbReference>
<feature type="region of interest" description="Disordered" evidence="4">
    <location>
        <begin position="125"/>
        <end position="198"/>
    </location>
</feature>
<evidence type="ECO:0000256" key="3">
    <source>
        <dbReference type="PROSITE-ProRule" id="PRU00261"/>
    </source>
</evidence>
<dbReference type="SUPFAM" id="SSF57016">
    <property type="entry name" value="Plant lectins/antimicrobial peptides"/>
    <property type="match status" value="3"/>
</dbReference>
<feature type="chain" id="PRO_5042815452" description="Chitin-binding type-1 domain-containing protein" evidence="5">
    <location>
        <begin position="21"/>
        <end position="376"/>
    </location>
</feature>